<dbReference type="Gene3D" id="1.10.3210.10">
    <property type="entry name" value="Hypothetical protein af1432"/>
    <property type="match status" value="1"/>
</dbReference>
<dbReference type="SUPFAM" id="SSF109604">
    <property type="entry name" value="HD-domain/PDEase-like"/>
    <property type="match status" value="1"/>
</dbReference>
<dbReference type="Pfam" id="PF01966">
    <property type="entry name" value="HD"/>
    <property type="match status" value="1"/>
</dbReference>
<accession>A0ABS0CNF1</accession>
<proteinExistence type="predicted"/>
<dbReference type="InterPro" id="IPR006674">
    <property type="entry name" value="HD_domain"/>
</dbReference>
<gene>
    <name evidence="2" type="ORF">IU459_11350</name>
</gene>
<organism evidence="2 3">
    <name type="scientific">Nocardia amamiensis</name>
    <dbReference type="NCBI Taxonomy" id="404578"/>
    <lineage>
        <taxon>Bacteria</taxon>
        <taxon>Bacillati</taxon>
        <taxon>Actinomycetota</taxon>
        <taxon>Actinomycetes</taxon>
        <taxon>Mycobacteriales</taxon>
        <taxon>Nocardiaceae</taxon>
        <taxon>Nocardia</taxon>
    </lineage>
</organism>
<dbReference type="PANTHER" id="PTHR35569">
    <property type="entry name" value="CYANAMIDE HYDRATASE DDI2-RELATED"/>
    <property type="match status" value="1"/>
</dbReference>
<keyword evidence="3" id="KW-1185">Reference proteome</keyword>
<protein>
    <submittedName>
        <fullName evidence="2">HD domain-containing protein</fullName>
    </submittedName>
</protein>
<evidence type="ECO:0000313" key="3">
    <source>
        <dbReference type="Proteomes" id="UP000702209"/>
    </source>
</evidence>
<evidence type="ECO:0000259" key="1">
    <source>
        <dbReference type="Pfam" id="PF01966"/>
    </source>
</evidence>
<evidence type="ECO:0000313" key="2">
    <source>
        <dbReference type="EMBL" id="MBF6298137.1"/>
    </source>
</evidence>
<sequence>MTFRIELPSTRLADAALAVVRRSEDEAIVNHSVRSYLFAELLAEHQGLHADPGYDRELLFAATAMHDLGTSGLASGKERFEVEGADLAAEILSDHGVPQVDVDRVWEAIALHTSPGIAERRGLLAYLTAEGSKMDIGFHAHLTESHQAAIHAAYPRLHMVKSLTDAVVDHAGRSETAAPIYSMEYQFRLERRANGATQLERLVAGRFPWGE</sequence>
<reference evidence="2 3" key="1">
    <citation type="submission" date="2020-10" db="EMBL/GenBank/DDBJ databases">
        <title>Identification of Nocardia species via Next-generation sequencing and recognition of intraspecies genetic diversity.</title>
        <authorList>
            <person name="Li P."/>
            <person name="Li P."/>
            <person name="Lu B."/>
        </authorList>
    </citation>
    <scope>NUCLEOTIDE SEQUENCE [LARGE SCALE GENOMIC DNA]</scope>
    <source>
        <strain evidence="2 3">BJ06-0157</strain>
    </source>
</reference>
<dbReference type="RefSeq" id="WP_195129455.1">
    <property type="nucleotide sequence ID" value="NZ_JADLQX010000007.1"/>
</dbReference>
<feature type="domain" description="HD" evidence="1">
    <location>
        <begin position="29"/>
        <end position="119"/>
    </location>
</feature>
<dbReference type="PANTHER" id="PTHR35569:SF1">
    <property type="entry name" value="CYANAMIDE HYDRATASE DDI2-RELATED"/>
    <property type="match status" value="1"/>
</dbReference>
<dbReference type="Proteomes" id="UP000702209">
    <property type="component" value="Unassembled WGS sequence"/>
</dbReference>
<name>A0ABS0CNF1_9NOCA</name>
<dbReference type="EMBL" id="JADLQX010000007">
    <property type="protein sequence ID" value="MBF6298137.1"/>
    <property type="molecule type" value="Genomic_DNA"/>
</dbReference>
<comment type="caution">
    <text evidence="2">The sequence shown here is derived from an EMBL/GenBank/DDBJ whole genome shotgun (WGS) entry which is preliminary data.</text>
</comment>